<protein>
    <recommendedName>
        <fullName evidence="3">histidine kinase</fullName>
        <ecNumber evidence="3">2.7.13.3</ecNumber>
    </recommendedName>
</protein>
<dbReference type="Pfam" id="PF00512">
    <property type="entry name" value="HisKA"/>
    <property type="match status" value="1"/>
</dbReference>
<dbReference type="PANTHER" id="PTHR45436:SF5">
    <property type="entry name" value="SENSOR HISTIDINE KINASE TRCS"/>
    <property type="match status" value="1"/>
</dbReference>
<accession>A0ABS1SBF1</accession>
<keyword evidence="6 11" id="KW-0812">Transmembrane</keyword>
<dbReference type="PROSITE" id="PS50109">
    <property type="entry name" value="HIS_KIN"/>
    <property type="match status" value="1"/>
</dbReference>
<dbReference type="CDD" id="cd00075">
    <property type="entry name" value="HATPase"/>
    <property type="match status" value="1"/>
</dbReference>
<reference evidence="14 15" key="1">
    <citation type="submission" date="2018-09" db="EMBL/GenBank/DDBJ databases">
        <title>Comparative genomics of Leucobacter spp.</title>
        <authorList>
            <person name="Reis A.C."/>
            <person name="Kolvenbach B.A."/>
            <person name="Corvini P.F.X."/>
            <person name="Nunes O.C."/>
        </authorList>
    </citation>
    <scope>NUCLEOTIDE SEQUENCE [LARGE SCALE GENOMIC DNA]</scope>
    <source>
        <strain evidence="14 15">TAN 31504</strain>
    </source>
</reference>
<keyword evidence="15" id="KW-1185">Reference proteome</keyword>
<dbReference type="InterPro" id="IPR005467">
    <property type="entry name" value="His_kinase_dom"/>
</dbReference>
<evidence type="ECO:0000256" key="4">
    <source>
        <dbReference type="ARBA" id="ARBA00022553"/>
    </source>
</evidence>
<dbReference type="InterPro" id="IPR003660">
    <property type="entry name" value="HAMP_dom"/>
</dbReference>
<dbReference type="InterPro" id="IPR036097">
    <property type="entry name" value="HisK_dim/P_sf"/>
</dbReference>
<evidence type="ECO:0000256" key="3">
    <source>
        <dbReference type="ARBA" id="ARBA00012438"/>
    </source>
</evidence>
<evidence type="ECO:0000256" key="9">
    <source>
        <dbReference type="ARBA" id="ARBA00023012"/>
    </source>
</evidence>
<keyword evidence="7 14" id="KW-0418">Kinase</keyword>
<dbReference type="CDD" id="cd00082">
    <property type="entry name" value="HisKA"/>
    <property type="match status" value="1"/>
</dbReference>
<dbReference type="PRINTS" id="PR00344">
    <property type="entry name" value="BCTRLSENSOR"/>
</dbReference>
<evidence type="ECO:0000259" key="13">
    <source>
        <dbReference type="PROSITE" id="PS50885"/>
    </source>
</evidence>
<keyword evidence="8 11" id="KW-1133">Transmembrane helix</keyword>
<dbReference type="Gene3D" id="6.10.340.10">
    <property type="match status" value="1"/>
</dbReference>
<keyword evidence="9" id="KW-0902">Two-component regulatory system</keyword>
<dbReference type="SMART" id="SM00304">
    <property type="entry name" value="HAMP"/>
    <property type="match status" value="1"/>
</dbReference>
<organism evidence="14 15">
    <name type="scientific">Leucobacter chromiireducens subsp. solipictus</name>
    <dbReference type="NCBI Taxonomy" id="398235"/>
    <lineage>
        <taxon>Bacteria</taxon>
        <taxon>Bacillati</taxon>
        <taxon>Actinomycetota</taxon>
        <taxon>Actinomycetes</taxon>
        <taxon>Micrococcales</taxon>
        <taxon>Microbacteriaceae</taxon>
        <taxon>Leucobacter</taxon>
    </lineage>
</organism>
<comment type="subcellular location">
    <subcellularLocation>
        <location evidence="2">Cell membrane</location>
    </subcellularLocation>
</comment>
<evidence type="ECO:0000256" key="2">
    <source>
        <dbReference type="ARBA" id="ARBA00004236"/>
    </source>
</evidence>
<comment type="catalytic activity">
    <reaction evidence="1">
        <text>ATP + protein L-histidine = ADP + protein N-phospho-L-histidine.</text>
        <dbReference type="EC" id="2.7.13.3"/>
    </reaction>
</comment>
<dbReference type="InterPro" id="IPR003661">
    <property type="entry name" value="HisK_dim/P_dom"/>
</dbReference>
<evidence type="ECO:0000259" key="12">
    <source>
        <dbReference type="PROSITE" id="PS50109"/>
    </source>
</evidence>
<evidence type="ECO:0000313" key="15">
    <source>
        <dbReference type="Proteomes" id="UP001645859"/>
    </source>
</evidence>
<dbReference type="Proteomes" id="UP001645859">
    <property type="component" value="Unassembled WGS sequence"/>
</dbReference>
<dbReference type="SMART" id="SM00387">
    <property type="entry name" value="HATPase_c"/>
    <property type="match status" value="1"/>
</dbReference>
<evidence type="ECO:0000256" key="8">
    <source>
        <dbReference type="ARBA" id="ARBA00022989"/>
    </source>
</evidence>
<dbReference type="PROSITE" id="PS50885">
    <property type="entry name" value="HAMP"/>
    <property type="match status" value="1"/>
</dbReference>
<dbReference type="EMBL" id="QYAC01000001">
    <property type="protein sequence ID" value="MBL3677873.1"/>
    <property type="molecule type" value="Genomic_DNA"/>
</dbReference>
<sequence length="456" mass="49820">MRSRLITVFLAPLLCILLALGGAYAWAAARSLQQEFVSQQQGDLSYFLTSARQALRAENPRALDSEMRRYADLYGAHIAVADRTGNIWDFGDGRVRSEGARAQLDLALSGRRSDLAPGSLPWTFRESTVVEPVFDDGKVIGAVMITLSLGTLREDILLRWSVLVVLSVLAILVLVFVGLRMAEWVLQPMRRLDAAMAAIEHGEMDARIADDTGPPEAGRMIRVFNRMAEEIEGVVSRQEEFVLNASHELRNPLGVLMLRLESLAVGLDAERDDEIEEVRAEARRMASILDTMLRLAREHHRESSFTPVDLGETVAARVRAWRDAAARKQVMFALDTRGAALCATDRTAVESALDAVLDNAVKFAPVGSAVNVTVERVGTQCHIAVQDQGPGLAPEELDRVTDRFWRSPRDQNVPGSGLGLAIATDLLAGLGGELRLASPPHAGLRVTLHVPTGELT</sequence>
<dbReference type="InterPro" id="IPR036890">
    <property type="entry name" value="HATPase_C_sf"/>
</dbReference>
<evidence type="ECO:0000256" key="1">
    <source>
        <dbReference type="ARBA" id="ARBA00000085"/>
    </source>
</evidence>
<feature type="domain" description="HAMP" evidence="13">
    <location>
        <begin position="183"/>
        <end position="236"/>
    </location>
</feature>
<dbReference type="Pfam" id="PF02518">
    <property type="entry name" value="HATPase_c"/>
    <property type="match status" value="1"/>
</dbReference>
<dbReference type="PANTHER" id="PTHR45436">
    <property type="entry name" value="SENSOR HISTIDINE KINASE YKOH"/>
    <property type="match status" value="1"/>
</dbReference>
<name>A0ABS1SBF1_9MICO</name>
<dbReference type="CDD" id="cd06225">
    <property type="entry name" value="HAMP"/>
    <property type="match status" value="1"/>
</dbReference>
<feature type="transmembrane region" description="Helical" evidence="11">
    <location>
        <begin position="157"/>
        <end position="182"/>
    </location>
</feature>
<dbReference type="Pfam" id="PF00672">
    <property type="entry name" value="HAMP"/>
    <property type="match status" value="1"/>
</dbReference>
<dbReference type="GO" id="GO:0016301">
    <property type="term" value="F:kinase activity"/>
    <property type="evidence" value="ECO:0007669"/>
    <property type="project" value="UniProtKB-KW"/>
</dbReference>
<dbReference type="SMART" id="SM00388">
    <property type="entry name" value="HisKA"/>
    <property type="match status" value="1"/>
</dbReference>
<keyword evidence="4" id="KW-0597">Phosphoprotein</keyword>
<dbReference type="InterPro" id="IPR050428">
    <property type="entry name" value="TCS_sensor_his_kinase"/>
</dbReference>
<dbReference type="InterPro" id="IPR004358">
    <property type="entry name" value="Sig_transdc_His_kin-like_C"/>
</dbReference>
<evidence type="ECO:0000313" key="14">
    <source>
        <dbReference type="EMBL" id="MBL3677873.1"/>
    </source>
</evidence>
<evidence type="ECO:0000256" key="5">
    <source>
        <dbReference type="ARBA" id="ARBA00022679"/>
    </source>
</evidence>
<evidence type="ECO:0000256" key="6">
    <source>
        <dbReference type="ARBA" id="ARBA00022692"/>
    </source>
</evidence>
<dbReference type="InterPro" id="IPR003594">
    <property type="entry name" value="HATPase_dom"/>
</dbReference>
<gene>
    <name evidence="14" type="ORF">D3230_00940</name>
</gene>
<dbReference type="SUPFAM" id="SSF55874">
    <property type="entry name" value="ATPase domain of HSP90 chaperone/DNA topoisomerase II/histidine kinase"/>
    <property type="match status" value="1"/>
</dbReference>
<dbReference type="EC" id="2.7.13.3" evidence="3"/>
<dbReference type="RefSeq" id="WP_202343135.1">
    <property type="nucleotide sequence ID" value="NZ_BAAAPI010000016.1"/>
</dbReference>
<evidence type="ECO:0000256" key="11">
    <source>
        <dbReference type="SAM" id="Phobius"/>
    </source>
</evidence>
<dbReference type="Gene3D" id="3.30.565.10">
    <property type="entry name" value="Histidine kinase-like ATPase, C-terminal domain"/>
    <property type="match status" value="1"/>
</dbReference>
<evidence type="ECO:0000256" key="7">
    <source>
        <dbReference type="ARBA" id="ARBA00022777"/>
    </source>
</evidence>
<keyword evidence="10 11" id="KW-0472">Membrane</keyword>
<evidence type="ECO:0000256" key="10">
    <source>
        <dbReference type="ARBA" id="ARBA00023136"/>
    </source>
</evidence>
<dbReference type="SUPFAM" id="SSF47384">
    <property type="entry name" value="Homodimeric domain of signal transducing histidine kinase"/>
    <property type="match status" value="1"/>
</dbReference>
<dbReference type="Gene3D" id="1.10.287.130">
    <property type="match status" value="1"/>
</dbReference>
<dbReference type="SUPFAM" id="SSF158472">
    <property type="entry name" value="HAMP domain-like"/>
    <property type="match status" value="1"/>
</dbReference>
<keyword evidence="5" id="KW-0808">Transferase</keyword>
<proteinExistence type="predicted"/>
<comment type="caution">
    <text evidence="14">The sequence shown here is derived from an EMBL/GenBank/DDBJ whole genome shotgun (WGS) entry which is preliminary data.</text>
</comment>
<feature type="domain" description="Histidine kinase" evidence="12">
    <location>
        <begin position="244"/>
        <end position="454"/>
    </location>
</feature>